<dbReference type="SUPFAM" id="SSF52540">
    <property type="entry name" value="P-loop containing nucleoside triphosphate hydrolases"/>
    <property type="match status" value="1"/>
</dbReference>
<dbReference type="GO" id="GO:0005524">
    <property type="term" value="F:ATP binding"/>
    <property type="evidence" value="ECO:0007669"/>
    <property type="project" value="UniProtKB-KW"/>
</dbReference>
<dbReference type="InterPro" id="IPR041664">
    <property type="entry name" value="AAA_16"/>
</dbReference>
<dbReference type="Pfam" id="PF13191">
    <property type="entry name" value="AAA_16"/>
    <property type="match status" value="1"/>
</dbReference>
<dbReference type="CDD" id="cd06170">
    <property type="entry name" value="LuxR_C_like"/>
    <property type="match status" value="1"/>
</dbReference>
<dbReference type="SUPFAM" id="SSF46894">
    <property type="entry name" value="C-terminal effector domain of the bipartite response regulators"/>
    <property type="match status" value="1"/>
</dbReference>
<dbReference type="GO" id="GO:0003677">
    <property type="term" value="F:DNA binding"/>
    <property type="evidence" value="ECO:0007669"/>
    <property type="project" value="InterPro"/>
</dbReference>
<dbReference type="Pfam" id="PF00196">
    <property type="entry name" value="GerE"/>
    <property type="match status" value="1"/>
</dbReference>
<dbReference type="PROSITE" id="PS00622">
    <property type="entry name" value="HTH_LUXR_1"/>
    <property type="match status" value="1"/>
</dbReference>
<feature type="domain" description="HTH luxR-type" evidence="3">
    <location>
        <begin position="799"/>
        <end position="864"/>
    </location>
</feature>
<protein>
    <submittedName>
        <fullName evidence="4">Regulatory LuxR family protein</fullName>
    </submittedName>
</protein>
<evidence type="ECO:0000256" key="2">
    <source>
        <dbReference type="ARBA" id="ARBA00022840"/>
    </source>
</evidence>
<dbReference type="GO" id="GO:0004016">
    <property type="term" value="F:adenylate cyclase activity"/>
    <property type="evidence" value="ECO:0007669"/>
    <property type="project" value="TreeGrafter"/>
</dbReference>
<dbReference type="GO" id="GO:0005737">
    <property type="term" value="C:cytoplasm"/>
    <property type="evidence" value="ECO:0007669"/>
    <property type="project" value="TreeGrafter"/>
</dbReference>
<dbReference type="PROSITE" id="PS50043">
    <property type="entry name" value="HTH_LUXR_2"/>
    <property type="match status" value="1"/>
</dbReference>
<sequence length="874" mass="92492">MAEPADPSPTAPLAWPHVGRSAEYTTALRLLSGTDPAEPPGVLLVGDAGVGKSSIANRVEHALGESAHVVTVLPPGTIQPVMLSALAPLLSSVSANDATSPVAVFRAAAQRLEHDADGRPVVLRVEDCHLLDGASARVLRMLSSARRARLLLTGRGTPALPDDVLALWKDGQLTRIDVEPFDREATSQLLHTALGGVIARETDRRMWDASRGNPLYLRELVRSALSRSELDRGRGVWTWTGPPVPGRLLELVTSELHRLTADQREVLETVSLADSLPLPLLFELTDTTSVDVLVEAGMLTVDQAAAPPTVRLAHPVYGEAIRVLVPPGRRRVLRERVALQLPAPGHASLPDLLRWVAWTLEAGSVPEPALLVDAASLANHLQQAGDAQRYADLALLADAPCDVVAAALAERARANRMLGLIDNAQADLDRFHARPPGTWTSRLVAHAAITGADVRYYGHADVAGAIRLLDEALEHAAGDAPAAADLRAHRLAMILTAGHTGATLADALEFLDDGSLPLLARVRLAAPAQLTLAQTGQVREALRLGDRYVAAARAPLSEATAYLPALRGLAVLLRLFAGDVDDAERLHRDDLDDVVDVAHEPQHRAIPGLVEGRLALARGRWSEAYGHFGVAAAALRERDPLGLLPAVLAFTAEAAVRLGELDDAARQRDESLRTASGVGTAGHGWPRTLLWVGLARREADAVSAALRTADRASAEGLPPAELDALFVAVLGVADGLPADSGVTLPALADRMESVAGHCHGMSRTAPVVRFTRALAAGDAGEIAAAEASLSRHGMWTVVPRDSAVTLTRREQQIAPLAAAGLASRDIAHRLSISTRTVESHLARVYSKLGISSRAELPRALHDGRIDGDPGAPVA</sequence>
<dbReference type="InterPro" id="IPR000792">
    <property type="entry name" value="Tscrpt_reg_LuxR_C"/>
</dbReference>
<keyword evidence="2" id="KW-0067">ATP-binding</keyword>
<dbReference type="PANTHER" id="PTHR16305">
    <property type="entry name" value="TESTICULAR SOLUBLE ADENYLYL CYCLASE"/>
    <property type="match status" value="1"/>
</dbReference>
<evidence type="ECO:0000313" key="5">
    <source>
        <dbReference type="Proteomes" id="UP000243528"/>
    </source>
</evidence>
<dbReference type="Proteomes" id="UP000243528">
    <property type="component" value="Unassembled WGS sequence"/>
</dbReference>
<proteinExistence type="predicted"/>
<dbReference type="EMBL" id="PYGE01000012">
    <property type="protein sequence ID" value="PSL01895.1"/>
    <property type="molecule type" value="Genomic_DNA"/>
</dbReference>
<dbReference type="PANTHER" id="PTHR16305:SF35">
    <property type="entry name" value="TRANSCRIPTIONAL ACTIVATOR DOMAIN"/>
    <property type="match status" value="1"/>
</dbReference>
<dbReference type="GO" id="GO:0006355">
    <property type="term" value="P:regulation of DNA-templated transcription"/>
    <property type="evidence" value="ECO:0007669"/>
    <property type="project" value="InterPro"/>
</dbReference>
<comment type="caution">
    <text evidence="4">The sequence shown here is derived from an EMBL/GenBank/DDBJ whole genome shotgun (WGS) entry which is preliminary data.</text>
</comment>
<dbReference type="InterPro" id="IPR016032">
    <property type="entry name" value="Sig_transdc_resp-reg_C-effctor"/>
</dbReference>
<dbReference type="Gene3D" id="3.40.50.300">
    <property type="entry name" value="P-loop containing nucleotide triphosphate hydrolases"/>
    <property type="match status" value="1"/>
</dbReference>
<evidence type="ECO:0000313" key="4">
    <source>
        <dbReference type="EMBL" id="PSL01895.1"/>
    </source>
</evidence>
<reference evidence="4 5" key="1">
    <citation type="submission" date="2018-03" db="EMBL/GenBank/DDBJ databases">
        <title>Genomic Encyclopedia of Archaeal and Bacterial Type Strains, Phase II (KMG-II): from individual species to whole genera.</title>
        <authorList>
            <person name="Goeker M."/>
        </authorList>
    </citation>
    <scope>NUCLEOTIDE SEQUENCE [LARGE SCALE GENOMIC DNA]</scope>
    <source>
        <strain evidence="4 5">DSM 45211</strain>
    </source>
</reference>
<dbReference type="InterPro" id="IPR027417">
    <property type="entry name" value="P-loop_NTPase"/>
</dbReference>
<dbReference type="PRINTS" id="PR00038">
    <property type="entry name" value="HTHLUXR"/>
</dbReference>
<evidence type="ECO:0000259" key="3">
    <source>
        <dbReference type="PROSITE" id="PS50043"/>
    </source>
</evidence>
<keyword evidence="5" id="KW-1185">Reference proteome</keyword>
<name>A0A2P8DXF3_9ACTN</name>
<accession>A0A2P8DXF3</accession>
<evidence type="ECO:0000256" key="1">
    <source>
        <dbReference type="ARBA" id="ARBA00022741"/>
    </source>
</evidence>
<dbReference type="SMART" id="SM00421">
    <property type="entry name" value="HTH_LUXR"/>
    <property type="match status" value="1"/>
</dbReference>
<dbReference type="RefSeq" id="WP_106538350.1">
    <property type="nucleotide sequence ID" value="NZ_PYGE01000012.1"/>
</dbReference>
<dbReference type="InterPro" id="IPR036388">
    <property type="entry name" value="WH-like_DNA-bd_sf"/>
</dbReference>
<dbReference type="AlphaFoldDB" id="A0A2P8DXF3"/>
<organism evidence="4 5">
    <name type="scientific">Haloactinopolyspora alba</name>
    <dbReference type="NCBI Taxonomy" id="648780"/>
    <lineage>
        <taxon>Bacteria</taxon>
        <taxon>Bacillati</taxon>
        <taxon>Actinomycetota</taxon>
        <taxon>Actinomycetes</taxon>
        <taxon>Jiangellales</taxon>
        <taxon>Jiangellaceae</taxon>
        <taxon>Haloactinopolyspora</taxon>
    </lineage>
</organism>
<gene>
    <name evidence="4" type="ORF">CLV30_112135</name>
</gene>
<keyword evidence="1" id="KW-0547">Nucleotide-binding</keyword>
<dbReference type="OrthoDB" id="3197423at2"/>
<dbReference type="Gene3D" id="1.10.10.10">
    <property type="entry name" value="Winged helix-like DNA-binding domain superfamily/Winged helix DNA-binding domain"/>
    <property type="match status" value="1"/>
</dbReference>